<evidence type="ECO:0000256" key="2">
    <source>
        <dbReference type="SAM" id="Phobius"/>
    </source>
</evidence>
<feature type="transmembrane region" description="Helical" evidence="2">
    <location>
        <begin position="516"/>
        <end position="536"/>
    </location>
</feature>
<dbReference type="GeneID" id="94346137"/>
<dbReference type="AlphaFoldDB" id="A0A976IFC1"/>
<feature type="compositionally biased region" description="Acidic residues" evidence="1">
    <location>
        <begin position="1"/>
        <end position="10"/>
    </location>
</feature>
<feature type="transmembrane region" description="Helical" evidence="2">
    <location>
        <begin position="551"/>
        <end position="576"/>
    </location>
</feature>
<keyword evidence="4" id="KW-1185">Reference proteome</keyword>
<feature type="compositionally biased region" description="Basic and acidic residues" evidence="1">
    <location>
        <begin position="958"/>
        <end position="984"/>
    </location>
</feature>
<feature type="region of interest" description="Disordered" evidence="1">
    <location>
        <begin position="1"/>
        <end position="44"/>
    </location>
</feature>
<evidence type="ECO:0000313" key="3">
    <source>
        <dbReference type="EMBL" id="TDH69827.1"/>
    </source>
</evidence>
<keyword evidence="2" id="KW-1133">Transmembrane helix</keyword>
<feature type="transmembrane region" description="Helical" evidence="2">
    <location>
        <begin position="408"/>
        <end position="427"/>
    </location>
</feature>
<feature type="region of interest" description="Disordered" evidence="1">
    <location>
        <begin position="908"/>
        <end position="999"/>
    </location>
</feature>
<evidence type="ECO:0000256" key="1">
    <source>
        <dbReference type="SAM" id="MobiDB-lite"/>
    </source>
</evidence>
<dbReference type="KEGG" id="blac:94346137"/>
<dbReference type="Proteomes" id="UP000294530">
    <property type="component" value="Unassembled WGS sequence"/>
</dbReference>
<feature type="transmembrane region" description="Helical" evidence="2">
    <location>
        <begin position="208"/>
        <end position="231"/>
    </location>
</feature>
<accession>A0A976IFC1</accession>
<evidence type="ECO:0008006" key="5">
    <source>
        <dbReference type="Google" id="ProtNLM"/>
    </source>
</evidence>
<feature type="compositionally biased region" description="Polar residues" evidence="1">
    <location>
        <begin position="915"/>
        <end position="930"/>
    </location>
</feature>
<organism evidence="3 4">
    <name type="scientific">Bremia lactucae</name>
    <name type="common">Lettuce downy mildew</name>
    <dbReference type="NCBI Taxonomy" id="4779"/>
    <lineage>
        <taxon>Eukaryota</taxon>
        <taxon>Sar</taxon>
        <taxon>Stramenopiles</taxon>
        <taxon>Oomycota</taxon>
        <taxon>Peronosporomycetes</taxon>
        <taxon>Peronosporales</taxon>
        <taxon>Peronosporaceae</taxon>
        <taxon>Bremia</taxon>
    </lineage>
</organism>
<dbReference type="EMBL" id="SHOA02000007">
    <property type="protein sequence ID" value="TDH69827.1"/>
    <property type="molecule type" value="Genomic_DNA"/>
</dbReference>
<reference evidence="3 4" key="1">
    <citation type="journal article" date="2021" name="Genome Biol.">
        <title>AFLAP: assembly-free linkage analysis pipeline using k-mers from genome sequencing data.</title>
        <authorList>
            <person name="Fletcher K."/>
            <person name="Zhang L."/>
            <person name="Gil J."/>
            <person name="Han R."/>
            <person name="Cavanaugh K."/>
            <person name="Michelmore R."/>
        </authorList>
    </citation>
    <scope>NUCLEOTIDE SEQUENCE [LARGE SCALE GENOMIC DNA]</scope>
    <source>
        <strain evidence="3 4">SF5</strain>
    </source>
</reference>
<evidence type="ECO:0000313" key="4">
    <source>
        <dbReference type="Proteomes" id="UP000294530"/>
    </source>
</evidence>
<proteinExistence type="predicted"/>
<dbReference type="OrthoDB" id="118323at2759"/>
<gene>
    <name evidence="3" type="ORF">CCR75_002369</name>
</gene>
<keyword evidence="2" id="KW-0812">Transmembrane</keyword>
<protein>
    <recommendedName>
        <fullName evidence="5">Transmembrane protein</fullName>
    </recommendedName>
</protein>
<sequence length="1028" mass="120058">MPTPDVDENDLAGGRRSLRSIHSIKKSSQWHRKRRYTSAESNSFSRVEYRDRATSDWDEREATNRPLTKEASILFKDLTRLADNNEPVHYDTFRQSSVLRHSRNSEAIHHNVMFNEERKEQKTEDETTGQLNTELLEAYLAYCKSIGHEPNITISDETLSKESDNERSGTDTLAAAYTPERPAVPVTHHFWTGWLGTRYSKQRGCVQFWAWLGIGVGVAVWLGVSLSGLHLNEVLHLDAFIVQKSQVTQDYTYLHFLDKVDFYLTYTIETSSSEIVPPLNNSSSYFNALLMYKTEYEHYTRGEPFQYVTKGSILHTTSAHLPRTYIDNTEGKSLYFVIQPCHLARAPTKNYCRSFQLPSSVSSKEKIYHLNNKARMRHHAAWEHFDVTYISVNPMPVSCRSSGIVGSAYLLLFLPYIIITLFGLRLFQMVIHCESFRQNIERTYARELSVPENEVDYWQPVPWDRKVPKTRLCGPCCWQKCRRPYEPFYTWWRHENYFTWMLYPYRNEQLSRGERTLIVVCSLYITFYVVFLIVMLRDSWGEDMTIFKSVVVYTILAGVLPSGGKAIFKELFKLIFRQRRKYFRNKASGRDLETFSFRVAFFLQLLVVILLTLVQGPIFYIWTFRSCLFLQHFIYYGVLAAVARMSLLGLVPDLVWYLILKTWGWKDLCPYCTERIKHCDCFNDEVLVLAIEHLGPKWTLIRDLDRLLAKEAQYESQFTLYTSEQLRERWDVIVERAETHMTKVAKLRMYCHKKQQDACCTSRVLTRKDHVLSSSHCDLENALAKEGIESTMPLCHVREEKILALHSKIQLDAFEKHYDSTIAEVFTALARSVKSRRRHEVLKTCMHVEGFHDMVERKSLCRNSDVRETGETMWVFDTPAQRLERRQEEKWQRKRAFRILKDVEMESSKDLSVEAASSPSSFDQKTQWMSLETAPNRLENRQEEKKMIVTPHSTCSNTKREQDSLDRDGYNSDKSVDDLERGEAHSTLSARTDVHTVTERRTSRVRRFLAFAEAFTACLSAYNPKAQS</sequence>
<dbReference type="RefSeq" id="XP_067819326.1">
    <property type="nucleotide sequence ID" value="XM_067960466.1"/>
</dbReference>
<keyword evidence="2" id="KW-0472">Membrane</keyword>
<name>A0A976IFC1_BRELC</name>
<comment type="caution">
    <text evidence="3">The sequence shown here is derived from an EMBL/GenBank/DDBJ whole genome shotgun (WGS) entry which is preliminary data.</text>
</comment>
<feature type="compositionally biased region" description="Basic and acidic residues" evidence="1">
    <location>
        <begin position="938"/>
        <end position="947"/>
    </location>
</feature>
<feature type="compositionally biased region" description="Basic residues" evidence="1">
    <location>
        <begin position="16"/>
        <end position="36"/>
    </location>
</feature>
<feature type="transmembrane region" description="Helical" evidence="2">
    <location>
        <begin position="597"/>
        <end position="622"/>
    </location>
</feature>